<accession>H2ANA0</accession>
<dbReference type="GO" id="GO:0008190">
    <property type="term" value="F:eukaryotic initiation factor 4E binding"/>
    <property type="evidence" value="ECO:0007669"/>
    <property type="project" value="EnsemblFungi"/>
</dbReference>
<evidence type="ECO:0000256" key="2">
    <source>
        <dbReference type="ARBA" id="ARBA00006057"/>
    </source>
</evidence>
<evidence type="ECO:0000256" key="8">
    <source>
        <dbReference type="ARBA" id="ARBA00022917"/>
    </source>
</evidence>
<proteinExistence type="inferred from homology"/>
<feature type="region of interest" description="Disordered" evidence="11">
    <location>
        <begin position="44"/>
        <end position="106"/>
    </location>
</feature>
<protein>
    <recommendedName>
        <fullName evidence="3 10">Cap-associated protein CAF20</fullName>
    </recommendedName>
</protein>
<dbReference type="Proteomes" id="UP000005220">
    <property type="component" value="Chromosome 1"/>
</dbReference>
<dbReference type="GO" id="GO:0045727">
    <property type="term" value="P:positive regulation of translation"/>
    <property type="evidence" value="ECO:0007669"/>
    <property type="project" value="EnsemblFungi"/>
</dbReference>
<name>H2ANA0_KAZAF</name>
<evidence type="ECO:0000256" key="9">
    <source>
        <dbReference type="ARBA" id="ARBA00023193"/>
    </source>
</evidence>
<feature type="compositionally biased region" description="Basic residues" evidence="11">
    <location>
        <begin position="50"/>
        <end position="69"/>
    </location>
</feature>
<evidence type="ECO:0000256" key="7">
    <source>
        <dbReference type="ARBA" id="ARBA00022845"/>
    </source>
</evidence>
<dbReference type="InParanoid" id="H2ANA0"/>
<dbReference type="FunCoup" id="H2ANA0">
    <property type="interactions" value="403"/>
</dbReference>
<evidence type="ECO:0000313" key="13">
    <source>
        <dbReference type="Proteomes" id="UP000005220"/>
    </source>
</evidence>
<evidence type="ECO:0000256" key="6">
    <source>
        <dbReference type="ARBA" id="ARBA00022553"/>
    </source>
</evidence>
<dbReference type="HOGENOM" id="CLU_128343_0_0_1"/>
<evidence type="ECO:0000256" key="4">
    <source>
        <dbReference type="ARBA" id="ARBA00022490"/>
    </source>
</evidence>
<dbReference type="RefSeq" id="XP_003954985.1">
    <property type="nucleotide sequence ID" value="XM_003954936.1"/>
</dbReference>
<dbReference type="GO" id="GO:0005737">
    <property type="term" value="C:cytoplasm"/>
    <property type="evidence" value="ECO:0007669"/>
    <property type="project" value="UniProtKB-SubCell"/>
</dbReference>
<keyword evidence="5 10" id="KW-0396">Initiation factor</keyword>
<keyword evidence="6" id="KW-0597">Phosphoprotein</keyword>
<evidence type="ECO:0000256" key="11">
    <source>
        <dbReference type="SAM" id="MobiDB-lite"/>
    </source>
</evidence>
<reference evidence="12 13" key="1">
    <citation type="journal article" date="2011" name="Proc. Natl. Acad. Sci. U.S.A.">
        <title>Evolutionary erosion of yeast sex chromosomes by mating-type switching accidents.</title>
        <authorList>
            <person name="Gordon J.L."/>
            <person name="Armisen D."/>
            <person name="Proux-Wera E."/>
            <person name="Oheigeartaigh S.S."/>
            <person name="Byrne K.P."/>
            <person name="Wolfe K.H."/>
        </authorList>
    </citation>
    <scope>NUCLEOTIDE SEQUENCE [LARGE SCALE GENOMIC DNA]</scope>
    <source>
        <strain evidence="13">ATCC 22294 / BCRC 22015 / CBS 2517 / CECT 1963 / NBRC 1671 / NRRL Y-8276</strain>
    </source>
</reference>
<keyword evidence="4 10" id="KW-0963">Cytoplasm</keyword>
<sequence length="152" mass="17503">MKRYTIEELFQLKPSEPVQQVDFDAVEFKAIIEKVKKIQALREEEFLTSNRRRSSHHHPTRPKIKHNKPKVTTDEDGWSTFEPKSATTNDESAIEDDDTNVKSRAQETVRVKPNNKNIASSRPADARDIIVDKQVHGFNAFAALESDEEEEE</sequence>
<evidence type="ECO:0000256" key="1">
    <source>
        <dbReference type="ARBA" id="ARBA00004496"/>
    </source>
</evidence>
<dbReference type="STRING" id="1071382.H2ANA0"/>
<keyword evidence="13" id="KW-1185">Reference proteome</keyword>
<dbReference type="GO" id="GO:0030447">
    <property type="term" value="P:filamentous growth"/>
    <property type="evidence" value="ECO:0007669"/>
    <property type="project" value="EnsemblFungi"/>
</dbReference>
<evidence type="ECO:0000256" key="3">
    <source>
        <dbReference type="ARBA" id="ARBA00020270"/>
    </source>
</evidence>
<evidence type="ECO:0000313" key="12">
    <source>
        <dbReference type="EMBL" id="CCF55850.1"/>
    </source>
</evidence>
<gene>
    <name evidence="12" type="primary">KAFR0A04150</name>
    <name evidence="12" type="ORF">KAFR_0A04150</name>
</gene>
<dbReference type="Pfam" id="PF17052">
    <property type="entry name" value="CAF20"/>
    <property type="match status" value="1"/>
</dbReference>
<dbReference type="GeneID" id="13886455"/>
<dbReference type="eggNOG" id="ENOG502S2E7">
    <property type="taxonomic scope" value="Eukaryota"/>
</dbReference>
<evidence type="ECO:0000256" key="10">
    <source>
        <dbReference type="RuleBase" id="RU363005"/>
    </source>
</evidence>
<dbReference type="GO" id="GO:0017148">
    <property type="term" value="P:negative regulation of translation"/>
    <property type="evidence" value="ECO:0007669"/>
    <property type="project" value="UniProtKB-UniRule"/>
</dbReference>
<dbReference type="KEGG" id="kaf:KAFR_0A04150"/>
<dbReference type="GO" id="GO:0010606">
    <property type="term" value="P:positive regulation of cytoplasmic mRNA processing body assembly"/>
    <property type="evidence" value="ECO:0007669"/>
    <property type="project" value="EnsemblFungi"/>
</dbReference>
<comment type="similarity">
    <text evidence="2 10">Belongs to the CAF20 family.</text>
</comment>
<keyword evidence="7 10" id="KW-0810">Translation regulation</keyword>
<organism evidence="12 13">
    <name type="scientific">Kazachstania africana (strain ATCC 22294 / BCRC 22015 / CBS 2517 / CECT 1963 / NBRC 1671 / NRRL Y-8276)</name>
    <name type="common">Yeast</name>
    <name type="synonym">Kluyveromyces africanus</name>
    <dbReference type="NCBI Taxonomy" id="1071382"/>
    <lineage>
        <taxon>Eukaryota</taxon>
        <taxon>Fungi</taxon>
        <taxon>Dikarya</taxon>
        <taxon>Ascomycota</taxon>
        <taxon>Saccharomycotina</taxon>
        <taxon>Saccharomycetes</taxon>
        <taxon>Saccharomycetales</taxon>
        <taxon>Saccharomycetaceae</taxon>
        <taxon>Kazachstania</taxon>
    </lineage>
</organism>
<keyword evidence="9 10" id="KW-0652">Protein synthesis inhibitor</keyword>
<dbReference type="AlphaFoldDB" id="H2ANA0"/>
<dbReference type="GO" id="GO:0003743">
    <property type="term" value="F:translation initiation factor activity"/>
    <property type="evidence" value="ECO:0007669"/>
    <property type="project" value="UniProtKB-KW"/>
</dbReference>
<comment type="subcellular location">
    <subcellularLocation>
        <location evidence="1 10">Cytoplasm</location>
    </subcellularLocation>
</comment>
<keyword evidence="8 10" id="KW-0648">Protein biosynthesis</keyword>
<dbReference type="OrthoDB" id="3995390at2759"/>
<dbReference type="EMBL" id="HE650821">
    <property type="protein sequence ID" value="CCF55850.1"/>
    <property type="molecule type" value="Genomic_DNA"/>
</dbReference>
<evidence type="ECO:0000256" key="5">
    <source>
        <dbReference type="ARBA" id="ARBA00022540"/>
    </source>
</evidence>
<comment type="function">
    <text evidence="10">Acts as an inhibitor of cap-dependent translation. Competes with eIF4G1 and EAP1 for binding to eIF4E and interferes with the formation of the eIF4F complex, inhibiting translation and stabilizing mRNA.</text>
</comment>
<dbReference type="InterPro" id="IPR031456">
    <property type="entry name" value="Caf20"/>
</dbReference>